<proteinExistence type="predicted"/>
<name>X0ZXR3_9ZZZZ</name>
<organism evidence="1">
    <name type="scientific">marine sediment metagenome</name>
    <dbReference type="NCBI Taxonomy" id="412755"/>
    <lineage>
        <taxon>unclassified sequences</taxon>
        <taxon>metagenomes</taxon>
        <taxon>ecological metagenomes</taxon>
    </lineage>
</organism>
<gene>
    <name evidence="1" type="ORF">S01H4_17551</name>
</gene>
<sequence length="209" mass="25063">ITTKIIMDIGYENIFISFARWAMKDRKYIDLEIGLNFTAVSKKVRRIMMQYFDVITNGRDMREETRIESWRLMIGGVLMDFDIELREYQNKESRKISKDNINIYGFLPIETFTYATFWCDEYSRMEEFDHCIVSNFCDNLNDCVLCDYRKVWKQWFCHDCHGKAYICNIGEDDIMEVITLIKHKIINVIEREDTNLTSFITLFGHSKKR</sequence>
<comment type="caution">
    <text evidence="1">The sequence shown here is derived from an EMBL/GenBank/DDBJ whole genome shotgun (WGS) entry which is preliminary data.</text>
</comment>
<feature type="non-terminal residue" evidence="1">
    <location>
        <position position="1"/>
    </location>
</feature>
<accession>X0ZXR3</accession>
<evidence type="ECO:0000313" key="1">
    <source>
        <dbReference type="EMBL" id="GAG62677.1"/>
    </source>
</evidence>
<dbReference type="EMBL" id="BART01007741">
    <property type="protein sequence ID" value="GAG62677.1"/>
    <property type="molecule type" value="Genomic_DNA"/>
</dbReference>
<protein>
    <submittedName>
        <fullName evidence="1">Uncharacterized protein</fullName>
    </submittedName>
</protein>
<dbReference type="AlphaFoldDB" id="X0ZXR3"/>
<reference evidence="1" key="1">
    <citation type="journal article" date="2014" name="Front. Microbiol.">
        <title>High frequency of phylogenetically diverse reductive dehalogenase-homologous genes in deep subseafloor sedimentary metagenomes.</title>
        <authorList>
            <person name="Kawai M."/>
            <person name="Futagami T."/>
            <person name="Toyoda A."/>
            <person name="Takaki Y."/>
            <person name="Nishi S."/>
            <person name="Hori S."/>
            <person name="Arai W."/>
            <person name="Tsubouchi T."/>
            <person name="Morono Y."/>
            <person name="Uchiyama I."/>
            <person name="Ito T."/>
            <person name="Fujiyama A."/>
            <person name="Inagaki F."/>
            <person name="Takami H."/>
        </authorList>
    </citation>
    <scope>NUCLEOTIDE SEQUENCE</scope>
    <source>
        <strain evidence="1">Expedition CK06-06</strain>
    </source>
</reference>